<dbReference type="EMBL" id="DVMU01000029">
    <property type="protein sequence ID" value="HIU33166.1"/>
    <property type="molecule type" value="Genomic_DNA"/>
</dbReference>
<dbReference type="PANTHER" id="PTHR43236:SF1">
    <property type="entry name" value="BLL7220 PROTEIN"/>
    <property type="match status" value="1"/>
</dbReference>
<dbReference type="InterPro" id="IPR010359">
    <property type="entry name" value="IrrE_HExxH"/>
</dbReference>
<dbReference type="PANTHER" id="PTHR43236">
    <property type="entry name" value="ANTITOXIN HIGA1"/>
    <property type="match status" value="1"/>
</dbReference>
<sequence length="284" mass="31531">LAIGINYGKELVIEHGAFRKHSRVTKTVQELILGYVDRYLARLFDVVSFLGDAVLAPSPQIEPVPAADYESAGQHLRQILELPASGPIGNITDILENKGYIICPVSIKERQFSGNSGTVNGRPYIAVNTTMPAERQRFTLIHELAHLVFAFSEDQDEECMVDGISGAFLLPESDVIRKLGPKRSDIIGDLRYIQREYNVSMASVVMRAYQTGVIGKSTCESTQKWMSAQGYRKDEKSGIQPEESHLLERLTVRAVAEEEITVSKAAELLERSVTEVRELCYGGV</sequence>
<dbReference type="Gene3D" id="1.10.10.2910">
    <property type="match status" value="1"/>
</dbReference>
<gene>
    <name evidence="2" type="ORF">IAB02_01255</name>
</gene>
<comment type="caution">
    <text evidence="2">The sequence shown here is derived from an EMBL/GenBank/DDBJ whole genome shotgun (WGS) entry which is preliminary data.</text>
</comment>
<evidence type="ECO:0000313" key="3">
    <source>
        <dbReference type="Proteomes" id="UP000824072"/>
    </source>
</evidence>
<evidence type="ECO:0000313" key="2">
    <source>
        <dbReference type="EMBL" id="HIU33166.1"/>
    </source>
</evidence>
<organism evidence="2 3">
    <name type="scientific">Candidatus Pullichristensenella excrementigallinarum</name>
    <dbReference type="NCBI Taxonomy" id="2840907"/>
    <lineage>
        <taxon>Bacteria</taxon>
        <taxon>Bacillati</taxon>
        <taxon>Bacillota</taxon>
        <taxon>Clostridia</taxon>
        <taxon>Candidatus Pullichristensenella</taxon>
    </lineage>
</organism>
<reference evidence="2" key="2">
    <citation type="journal article" date="2021" name="PeerJ">
        <title>Extensive microbial diversity within the chicken gut microbiome revealed by metagenomics and culture.</title>
        <authorList>
            <person name="Gilroy R."/>
            <person name="Ravi A."/>
            <person name="Getino M."/>
            <person name="Pursley I."/>
            <person name="Horton D.L."/>
            <person name="Alikhan N.F."/>
            <person name="Baker D."/>
            <person name="Gharbi K."/>
            <person name="Hall N."/>
            <person name="Watson M."/>
            <person name="Adriaenssens E.M."/>
            <person name="Foster-Nyarko E."/>
            <person name="Jarju S."/>
            <person name="Secka A."/>
            <person name="Antonio M."/>
            <person name="Oren A."/>
            <person name="Chaudhuri R.R."/>
            <person name="La Ragione R."/>
            <person name="Hildebrand F."/>
            <person name="Pallen M.J."/>
        </authorList>
    </citation>
    <scope>NUCLEOTIDE SEQUENCE</scope>
    <source>
        <strain evidence="2">ChiHcec3-11533</strain>
    </source>
</reference>
<protein>
    <submittedName>
        <fullName evidence="2">ImmA/IrrE family metallo-endopeptidase</fullName>
    </submittedName>
</protein>
<dbReference type="Pfam" id="PF06114">
    <property type="entry name" value="Peptidase_M78"/>
    <property type="match status" value="1"/>
</dbReference>
<dbReference type="InterPro" id="IPR052345">
    <property type="entry name" value="Rad_response_metalloprotease"/>
</dbReference>
<accession>A0A9D1IAM8</accession>
<feature type="non-terminal residue" evidence="2">
    <location>
        <position position="1"/>
    </location>
</feature>
<reference evidence="2" key="1">
    <citation type="submission" date="2020-10" db="EMBL/GenBank/DDBJ databases">
        <authorList>
            <person name="Gilroy R."/>
        </authorList>
    </citation>
    <scope>NUCLEOTIDE SEQUENCE</scope>
    <source>
        <strain evidence="2">ChiHcec3-11533</strain>
    </source>
</reference>
<proteinExistence type="predicted"/>
<feature type="domain" description="IrrE N-terminal-like" evidence="1">
    <location>
        <begin position="117"/>
        <end position="208"/>
    </location>
</feature>
<name>A0A9D1IAM8_9FIRM</name>
<dbReference type="AlphaFoldDB" id="A0A9D1IAM8"/>
<evidence type="ECO:0000259" key="1">
    <source>
        <dbReference type="Pfam" id="PF06114"/>
    </source>
</evidence>
<dbReference type="Proteomes" id="UP000824072">
    <property type="component" value="Unassembled WGS sequence"/>
</dbReference>